<sequence>MSNDGPRPRVPWRKPRLEDWNIPTPIIVKDEVDFQATHDYVLHLQRDYQTRPHPGAWQEREAIPMPTYVSPSMPHGTFYNTVQSQIDYHRKLVDSYHGIDPGTAVTDDTEKKAQDFPMSTANIAKAIWFRWHVVSAEQFIMIRPPYLSKYDAASPQMIKYISMLRTNLDQVEYIVLRRARQITSSIVLANVKSEEFKERCRADNGVIALAIFFSKVVTDEQLHYIYRPVWTAVDFTFVQCSDEKPPDDSSLVDRTKWHLRKFTKLGFAHLAAHYFANCLQRKGVSQEELEEKSKGARQAGSKKRETQPESGEGSSGNHTDHDDTVEDPEALNDDENPFGHYPEVEIEDSDDEGNNDDEVADRREYLKGMEKVIYHWGKAPGSRIQTGMLPAAFSVNQKDGLSRRLTC</sequence>
<feature type="region of interest" description="Disordered" evidence="1">
    <location>
        <begin position="289"/>
        <end position="357"/>
    </location>
</feature>
<evidence type="ECO:0000313" key="2">
    <source>
        <dbReference type="EMBL" id="QSZ35984.1"/>
    </source>
</evidence>
<feature type="compositionally biased region" description="Acidic residues" evidence="1">
    <location>
        <begin position="323"/>
        <end position="336"/>
    </location>
</feature>
<name>A0A8A3PM22_9HELO</name>
<gene>
    <name evidence="2" type="ORF">DSL72_007106</name>
</gene>
<dbReference type="OrthoDB" id="3539582at2759"/>
<dbReference type="AlphaFoldDB" id="A0A8A3PM22"/>
<proteinExistence type="predicted"/>
<evidence type="ECO:0000313" key="3">
    <source>
        <dbReference type="Proteomes" id="UP000672032"/>
    </source>
</evidence>
<reference evidence="2" key="1">
    <citation type="submission" date="2020-10" db="EMBL/GenBank/DDBJ databases">
        <title>Genome Sequence of Monilinia vaccinii-corymbosi Sheds Light on Mummy Berry Disease Infection of Blueberry and Mating Type.</title>
        <authorList>
            <person name="Yow A.G."/>
            <person name="Zhang Y."/>
            <person name="Bansal K."/>
            <person name="Eacker S.M."/>
            <person name="Sullivan S."/>
            <person name="Liachko I."/>
            <person name="Cubeta M.A."/>
            <person name="Rollins J.A."/>
            <person name="Ashrafi H."/>
        </authorList>
    </citation>
    <scope>NUCLEOTIDE SEQUENCE</scope>
    <source>
        <strain evidence="2">RL-1</strain>
    </source>
</reference>
<keyword evidence="3" id="KW-1185">Reference proteome</keyword>
<feature type="compositionally biased region" description="Acidic residues" evidence="1">
    <location>
        <begin position="344"/>
        <end position="357"/>
    </location>
</feature>
<dbReference type="Proteomes" id="UP000672032">
    <property type="component" value="Chromosome 6"/>
</dbReference>
<organism evidence="2 3">
    <name type="scientific">Monilinia vaccinii-corymbosi</name>
    <dbReference type="NCBI Taxonomy" id="61207"/>
    <lineage>
        <taxon>Eukaryota</taxon>
        <taxon>Fungi</taxon>
        <taxon>Dikarya</taxon>
        <taxon>Ascomycota</taxon>
        <taxon>Pezizomycotina</taxon>
        <taxon>Leotiomycetes</taxon>
        <taxon>Helotiales</taxon>
        <taxon>Sclerotiniaceae</taxon>
        <taxon>Monilinia</taxon>
    </lineage>
</organism>
<evidence type="ECO:0000256" key="1">
    <source>
        <dbReference type="SAM" id="MobiDB-lite"/>
    </source>
</evidence>
<accession>A0A8A3PM22</accession>
<protein>
    <submittedName>
        <fullName evidence="2">Uncharacterized protein</fullName>
    </submittedName>
</protein>
<dbReference type="EMBL" id="CP063410">
    <property type="protein sequence ID" value="QSZ35984.1"/>
    <property type="molecule type" value="Genomic_DNA"/>
</dbReference>